<evidence type="ECO:0008006" key="3">
    <source>
        <dbReference type="Google" id="ProtNLM"/>
    </source>
</evidence>
<name>A0ABS0L4I9_9BACT</name>
<comment type="caution">
    <text evidence="1">The sequence shown here is derived from an EMBL/GenBank/DDBJ whole genome shotgun (WGS) entry which is preliminary data.</text>
</comment>
<dbReference type="EMBL" id="JADWYK010000010">
    <property type="protein sequence ID" value="MBG8555054.1"/>
    <property type="molecule type" value="Genomic_DNA"/>
</dbReference>
<dbReference type="RefSeq" id="WP_196956074.1">
    <property type="nucleotide sequence ID" value="NZ_JADWYK010000010.1"/>
</dbReference>
<protein>
    <recommendedName>
        <fullName evidence="3">Phytoene/squalene synthase family protein</fullName>
    </recommendedName>
</protein>
<gene>
    <name evidence="1" type="ORF">I5L79_15985</name>
</gene>
<keyword evidence="2" id="KW-1185">Reference proteome</keyword>
<reference evidence="1 2" key="1">
    <citation type="submission" date="2020-11" db="EMBL/GenBank/DDBJ databases">
        <title>Hymenobacter sp.</title>
        <authorList>
            <person name="Kim M.K."/>
        </authorList>
    </citation>
    <scope>NUCLEOTIDE SEQUENCE [LARGE SCALE GENOMIC DNA]</scope>
    <source>
        <strain evidence="1 2">BT594</strain>
    </source>
</reference>
<proteinExistence type="predicted"/>
<evidence type="ECO:0000313" key="2">
    <source>
        <dbReference type="Proteomes" id="UP000601099"/>
    </source>
</evidence>
<dbReference type="Proteomes" id="UP000601099">
    <property type="component" value="Unassembled WGS sequence"/>
</dbReference>
<organism evidence="1 2">
    <name type="scientific">Hymenobacter guriensis</name>
    <dbReference type="NCBI Taxonomy" id="2793065"/>
    <lineage>
        <taxon>Bacteria</taxon>
        <taxon>Pseudomonadati</taxon>
        <taxon>Bacteroidota</taxon>
        <taxon>Cytophagia</taxon>
        <taxon>Cytophagales</taxon>
        <taxon>Hymenobacteraceae</taxon>
        <taxon>Hymenobacter</taxon>
    </lineage>
</organism>
<sequence length="305" mass="34358">MLTQAVRQNVAVIAASETFKQQISSEAELKAYGFYLTLPECLAPQFPGIDAQELEALAVYSYLYFRFIIALDKLIDQATVATTQQMLDCVALHEYAVRGLAHLFPINDAFWQRFKWCQERYASANLQEKEDARWRRELTREQFEELATGKSAICFAIVYALDELSRRTGQPGASLQPLLDCLAGIHVGSQYYDDIDDFTQDWQQGQYTYTHGRVQGFLRGQGIEEAGMPIETRQRFLFSSGIAIELMSLGQAHYAASLELASQCGLQQLLAYLQPQLSRYQELQAKLSGMISTARQQASLAEASC</sequence>
<evidence type="ECO:0000313" key="1">
    <source>
        <dbReference type="EMBL" id="MBG8555054.1"/>
    </source>
</evidence>
<accession>A0ABS0L4I9</accession>